<name>A0ACC2MYX2_PERAE</name>
<gene>
    <name evidence="1" type="ORF">MRB53_004000</name>
</gene>
<evidence type="ECO:0000313" key="2">
    <source>
        <dbReference type="Proteomes" id="UP001234297"/>
    </source>
</evidence>
<sequence>MLSDRKEKCRSCDLFFVRDVEYETLERQVMDDDLQHIVNMGNRTCMCRWWQLDGVPCIHAMIAIAHRREQSEDYYHVRYAISTYKTCYESIIHPLPDKRMWEHSGTTPILPPHDRRLPERPRVNRRKGPNETTMSPQLLVRRRQTVKYGLCGQFGHNRKTCKEPINASQSVSTPTVSPRDTVVESSTGRRIKMNVCREARMKDEVGRLCTYVDGCVFKHCHFEHHLWALWQ</sequence>
<proteinExistence type="predicted"/>
<dbReference type="Proteomes" id="UP001234297">
    <property type="component" value="Chromosome 1"/>
</dbReference>
<reference evidence="1 2" key="1">
    <citation type="journal article" date="2022" name="Hortic Res">
        <title>A haplotype resolved chromosomal level avocado genome allows analysis of novel avocado genes.</title>
        <authorList>
            <person name="Nath O."/>
            <person name="Fletcher S.J."/>
            <person name="Hayward A."/>
            <person name="Shaw L.M."/>
            <person name="Masouleh A.K."/>
            <person name="Furtado A."/>
            <person name="Henry R.J."/>
            <person name="Mitter N."/>
        </authorList>
    </citation>
    <scope>NUCLEOTIDE SEQUENCE [LARGE SCALE GENOMIC DNA]</scope>
    <source>
        <strain evidence="2">cv. Hass</strain>
    </source>
</reference>
<comment type="caution">
    <text evidence="1">The sequence shown here is derived from an EMBL/GenBank/DDBJ whole genome shotgun (WGS) entry which is preliminary data.</text>
</comment>
<keyword evidence="2" id="KW-1185">Reference proteome</keyword>
<protein>
    <submittedName>
        <fullName evidence="1">Uncharacterized protein</fullName>
    </submittedName>
</protein>
<organism evidence="1 2">
    <name type="scientific">Persea americana</name>
    <name type="common">Avocado</name>
    <dbReference type="NCBI Taxonomy" id="3435"/>
    <lineage>
        <taxon>Eukaryota</taxon>
        <taxon>Viridiplantae</taxon>
        <taxon>Streptophyta</taxon>
        <taxon>Embryophyta</taxon>
        <taxon>Tracheophyta</taxon>
        <taxon>Spermatophyta</taxon>
        <taxon>Magnoliopsida</taxon>
        <taxon>Magnoliidae</taxon>
        <taxon>Laurales</taxon>
        <taxon>Lauraceae</taxon>
        <taxon>Persea</taxon>
    </lineage>
</organism>
<accession>A0ACC2MYX2</accession>
<dbReference type="EMBL" id="CM056809">
    <property type="protein sequence ID" value="KAJ8650977.1"/>
    <property type="molecule type" value="Genomic_DNA"/>
</dbReference>
<evidence type="ECO:0000313" key="1">
    <source>
        <dbReference type="EMBL" id="KAJ8650977.1"/>
    </source>
</evidence>